<protein>
    <recommendedName>
        <fullName evidence="10">Phosphomethylpyrimidine synthase</fullName>
        <ecNumber evidence="10">4.1.99.17</ecNumber>
    </recommendedName>
    <alternativeName>
        <fullName evidence="10">Hydroxymethylpyrimidine phosphate synthase</fullName>
        <shortName evidence="10">HMP-P synthase</shortName>
        <shortName evidence="10">HMP-phosphate synthase</shortName>
        <shortName evidence="10">HMPP synthase</shortName>
    </alternativeName>
    <alternativeName>
        <fullName evidence="10">Thiamine biosynthesis protein ThiC</fullName>
    </alternativeName>
</protein>
<feature type="binding site" evidence="10">
    <location>
        <position position="333"/>
    </location>
    <ligand>
        <name>Zn(2+)</name>
        <dbReference type="ChEBI" id="CHEBI:29105"/>
    </ligand>
</feature>
<dbReference type="Gene3D" id="3.20.20.540">
    <property type="entry name" value="Radical SAM ThiC family, central domain"/>
    <property type="match status" value="1"/>
</dbReference>
<evidence type="ECO:0000256" key="8">
    <source>
        <dbReference type="ARBA" id="ARBA00023014"/>
    </source>
</evidence>
<dbReference type="STRING" id="868595.Desca_0460"/>
<evidence type="ECO:0000256" key="10">
    <source>
        <dbReference type="HAMAP-Rule" id="MF_00089"/>
    </source>
</evidence>
<dbReference type="Gene3D" id="6.10.250.620">
    <property type="match status" value="1"/>
</dbReference>
<feature type="binding site" evidence="10">
    <location>
        <position position="416"/>
    </location>
    <ligand>
        <name>[4Fe-4S] cluster</name>
        <dbReference type="ChEBI" id="CHEBI:49883"/>
        <note>4Fe-4S-S-AdoMet</note>
    </ligand>
</feature>
<comment type="pathway">
    <text evidence="10">Cofactor biosynthesis; thiamine diphosphate biosynthesis.</text>
</comment>
<feature type="binding site" evidence="10">
    <location>
        <begin position="226"/>
        <end position="229"/>
    </location>
    <ligand>
        <name>substrate</name>
    </ligand>
</feature>
<dbReference type="GO" id="GO:0009229">
    <property type="term" value="P:thiamine diphosphate biosynthetic process"/>
    <property type="evidence" value="ECO:0007669"/>
    <property type="project" value="UniProtKB-UniRule"/>
</dbReference>
<dbReference type="PANTHER" id="PTHR30557:SF1">
    <property type="entry name" value="PHOSPHOMETHYLPYRIMIDINE SYNTHASE, CHLOROPLASTIC"/>
    <property type="match status" value="1"/>
</dbReference>
<keyword evidence="6 10" id="KW-0784">Thiamine biosynthesis</keyword>
<dbReference type="SFLD" id="SFLDG01114">
    <property type="entry name" value="phosphomethylpyrimidine_syntha"/>
    <property type="match status" value="1"/>
</dbReference>
<dbReference type="KEGG" id="dca:Desca_0460"/>
<keyword evidence="5 10" id="KW-0862">Zinc</keyword>
<evidence type="ECO:0000256" key="6">
    <source>
        <dbReference type="ARBA" id="ARBA00022977"/>
    </source>
</evidence>
<reference evidence="11 12" key="1">
    <citation type="submission" date="2011-05" db="EMBL/GenBank/DDBJ databases">
        <title>Complete sequence of Desulfotomaculum carboxydivorans CO-1-SRB.</title>
        <authorList>
            <consortium name="US DOE Joint Genome Institute"/>
            <person name="Lucas S."/>
            <person name="Han J."/>
            <person name="Lapidus A."/>
            <person name="Cheng J.-F."/>
            <person name="Goodwin L."/>
            <person name="Pitluck S."/>
            <person name="Peters L."/>
            <person name="Mikhailova N."/>
            <person name="Lu M."/>
            <person name="Han C."/>
            <person name="Tapia R."/>
            <person name="Land M."/>
            <person name="Hauser L."/>
            <person name="Kyrpides N."/>
            <person name="Ivanova N."/>
            <person name="Pagani I."/>
            <person name="Stams A."/>
            <person name="Plugge C."/>
            <person name="Muyzer G."/>
            <person name="Kuever J."/>
            <person name="Parshina S."/>
            <person name="Ivanova A."/>
            <person name="Nazina T."/>
            <person name="Woyke T."/>
        </authorList>
    </citation>
    <scope>NUCLEOTIDE SEQUENCE [LARGE SCALE GENOMIC DNA]</scope>
    <source>
        <strain evidence="12">DSM 14880 / VKM B-2319 / CO-1-SRB</strain>
    </source>
</reference>
<dbReference type="InterPro" id="IPR038521">
    <property type="entry name" value="ThiC/Bza_core_dom"/>
</dbReference>
<dbReference type="eggNOG" id="COG0422">
    <property type="taxonomic scope" value="Bacteria"/>
</dbReference>
<dbReference type="GO" id="GO:0070284">
    <property type="term" value="F:phosphomethylpyrimidine synthase activity"/>
    <property type="evidence" value="ECO:0007669"/>
    <property type="project" value="UniProtKB-EC"/>
</dbReference>
<keyword evidence="8 10" id="KW-0411">Iron-sulfur</keyword>
<evidence type="ECO:0000256" key="4">
    <source>
        <dbReference type="ARBA" id="ARBA00022723"/>
    </source>
</evidence>
<dbReference type="Proteomes" id="UP000009226">
    <property type="component" value="Chromosome"/>
</dbReference>
<evidence type="ECO:0000256" key="1">
    <source>
        <dbReference type="ARBA" id="ARBA00003175"/>
    </source>
</evidence>
<dbReference type="GO" id="GO:0008270">
    <property type="term" value="F:zinc ion binding"/>
    <property type="evidence" value="ECO:0007669"/>
    <property type="project" value="UniProtKB-UniRule"/>
</dbReference>
<comment type="cofactor">
    <cofactor evidence="10">
        <name>[4Fe-4S] cluster</name>
        <dbReference type="ChEBI" id="CHEBI:49883"/>
    </cofactor>
    <text evidence="10">Binds 1 [4Fe-4S] cluster per subunit. The cluster is coordinated with 3 cysteines and an exchangeable S-adenosyl-L-methionine.</text>
</comment>
<dbReference type="Pfam" id="PF01964">
    <property type="entry name" value="ThiC_Rad_SAM"/>
    <property type="match status" value="1"/>
</dbReference>
<evidence type="ECO:0000313" key="12">
    <source>
        <dbReference type="Proteomes" id="UP000009226"/>
    </source>
</evidence>
<evidence type="ECO:0000256" key="3">
    <source>
        <dbReference type="ARBA" id="ARBA00022691"/>
    </source>
</evidence>
<keyword evidence="2 10" id="KW-0004">4Fe-4S</keyword>
<sequence>MTQMLAARAGEITPAMRRVAEKEKVSPEFIRAGVAAGTIVIPANINHKSLDPVGYGRGLKTKVNANIGTSTSFPDIEKELDKLKVVLEAGADAVMDLSTGGDIDRGRRRIIAESTITVGTVPIYQAFLENREKRGNMIEMSADDLFEVIERHCADGVDFITVHCGVTLEVLKRLKGQGRITDIVSRGGSFLTGWMLHHGKENPLYEQYDRLLDICLKYDVTLSLGDGLRPGCLADATDRSQIQELIILGELVDRARAKGVQAMVEGPGHVPLDQIAANIQIQKTICKGAPFYVLGPLVTDIAPGYDHITAAIGGTVAAAAGADFLCYVTPSEHLGLPTLEDVREGIMASRLAAHAADIVKGVPGAMEWDREMAKARKALDWQKQINLALDPQRAAKIRRERNPEDHEACTMCGDFCAMRIVAQYLGKEPEFC</sequence>
<dbReference type="InterPro" id="IPR037509">
    <property type="entry name" value="ThiC"/>
</dbReference>
<feature type="binding site" evidence="10">
    <location>
        <position position="124"/>
    </location>
    <ligand>
        <name>substrate</name>
    </ligand>
</feature>
<keyword evidence="3 10" id="KW-0949">S-adenosyl-L-methionine</keyword>
<dbReference type="AlphaFoldDB" id="F6B7A3"/>
<dbReference type="SFLD" id="SFLDS00113">
    <property type="entry name" value="Radical_SAM_Phosphomethylpyrim"/>
    <property type="match status" value="1"/>
</dbReference>
<name>F6B7A3_DESCC</name>
<dbReference type="UniPathway" id="UPA00060"/>
<organism evidence="11 12">
    <name type="scientific">Desulfotomaculum nigrificans (strain DSM 14880 / VKM B-2319 / CO-1-SRB)</name>
    <name type="common">Desulfotomaculum carboxydivorans</name>
    <dbReference type="NCBI Taxonomy" id="868595"/>
    <lineage>
        <taxon>Bacteria</taxon>
        <taxon>Bacillati</taxon>
        <taxon>Bacillota</taxon>
        <taxon>Clostridia</taxon>
        <taxon>Eubacteriales</taxon>
        <taxon>Desulfotomaculaceae</taxon>
        <taxon>Desulfotomaculum</taxon>
    </lineage>
</organism>
<dbReference type="NCBIfam" id="NF009895">
    <property type="entry name" value="PRK13352.1"/>
    <property type="match status" value="1"/>
</dbReference>
<dbReference type="GO" id="GO:0005829">
    <property type="term" value="C:cytosol"/>
    <property type="evidence" value="ECO:0007669"/>
    <property type="project" value="TreeGrafter"/>
</dbReference>
<feature type="binding site" evidence="10">
    <location>
        <position position="163"/>
    </location>
    <ligand>
        <name>substrate</name>
    </ligand>
</feature>
<keyword evidence="4 10" id="KW-0479">Metal-binding</keyword>
<feature type="binding site" evidence="10">
    <location>
        <position position="265"/>
    </location>
    <ligand>
        <name>substrate</name>
    </ligand>
</feature>
<evidence type="ECO:0000256" key="9">
    <source>
        <dbReference type="ARBA" id="ARBA00023239"/>
    </source>
</evidence>
<comment type="catalytic activity">
    <reaction evidence="10">
        <text>5-amino-1-(5-phospho-beta-D-ribosyl)imidazole + S-adenosyl-L-methionine = 4-amino-2-methyl-5-(phosphooxymethyl)pyrimidine + CO + 5'-deoxyadenosine + formate + L-methionine + 3 H(+)</text>
        <dbReference type="Rhea" id="RHEA:24840"/>
        <dbReference type="ChEBI" id="CHEBI:15378"/>
        <dbReference type="ChEBI" id="CHEBI:15740"/>
        <dbReference type="ChEBI" id="CHEBI:17245"/>
        <dbReference type="ChEBI" id="CHEBI:17319"/>
        <dbReference type="ChEBI" id="CHEBI:57844"/>
        <dbReference type="ChEBI" id="CHEBI:58354"/>
        <dbReference type="ChEBI" id="CHEBI:59789"/>
        <dbReference type="ChEBI" id="CHEBI:137981"/>
        <dbReference type="EC" id="4.1.99.17"/>
    </reaction>
</comment>
<gene>
    <name evidence="10" type="primary">thiC</name>
    <name evidence="11" type="ordered locus">Desca_0460</name>
</gene>
<evidence type="ECO:0000313" key="11">
    <source>
        <dbReference type="EMBL" id="AEF93353.1"/>
    </source>
</evidence>
<dbReference type="HOGENOM" id="CLU_013181_2_2_9"/>
<dbReference type="EC" id="4.1.99.17" evidence="10"/>
<dbReference type="SFLD" id="SFLDF00407">
    <property type="entry name" value="phosphomethylpyrimidine_syntha"/>
    <property type="match status" value="1"/>
</dbReference>
<dbReference type="EMBL" id="CP002736">
    <property type="protein sequence ID" value="AEF93353.1"/>
    <property type="molecule type" value="Genomic_DNA"/>
</dbReference>
<dbReference type="FunFam" id="3.20.20.540:FF:000001">
    <property type="entry name" value="Phosphomethylpyrimidine synthase"/>
    <property type="match status" value="1"/>
</dbReference>
<feature type="binding site" evidence="10">
    <location>
        <position position="269"/>
    </location>
    <ligand>
        <name>Zn(2+)</name>
        <dbReference type="ChEBI" id="CHEBI:29105"/>
    </ligand>
</feature>
<comment type="similarity">
    <text evidence="10">Belongs to the ThiC family.</text>
</comment>
<keyword evidence="7 10" id="KW-0408">Iron</keyword>
<feature type="binding site" evidence="10">
    <location>
        <position position="95"/>
    </location>
    <ligand>
        <name>substrate</name>
    </ligand>
</feature>
<feature type="binding site" evidence="10">
    <location>
        <position position="409"/>
    </location>
    <ligand>
        <name>[4Fe-4S] cluster</name>
        <dbReference type="ChEBI" id="CHEBI:49883"/>
        <note>4Fe-4S-S-AdoMet</note>
    </ligand>
</feature>
<dbReference type="GO" id="GO:0051539">
    <property type="term" value="F:4 iron, 4 sulfur cluster binding"/>
    <property type="evidence" value="ECO:0007669"/>
    <property type="project" value="UniProtKB-KW"/>
</dbReference>
<proteinExistence type="inferred from homology"/>
<evidence type="ECO:0000256" key="7">
    <source>
        <dbReference type="ARBA" id="ARBA00023004"/>
    </source>
</evidence>
<keyword evidence="12" id="KW-1185">Reference proteome</keyword>
<feature type="binding site" evidence="10">
    <location>
        <position position="412"/>
    </location>
    <ligand>
        <name>[4Fe-4S] cluster</name>
        <dbReference type="ChEBI" id="CHEBI:49883"/>
        <note>4Fe-4S-S-AdoMet</note>
    </ligand>
</feature>
<dbReference type="HAMAP" id="MF_00089">
    <property type="entry name" value="ThiC"/>
    <property type="match status" value="1"/>
</dbReference>
<feature type="binding site" evidence="10">
    <location>
        <begin position="185"/>
        <end position="187"/>
    </location>
    <ligand>
        <name>substrate</name>
    </ligand>
</feature>
<comment type="function">
    <text evidence="1 10">Catalyzes the synthesis of the hydroxymethylpyrimidine phosphate (HMP-P) moiety of thiamine from aminoimidazole ribotide (AIR) in a radical S-adenosyl-L-methionine (SAM)-dependent reaction.</text>
</comment>
<evidence type="ECO:0000256" key="5">
    <source>
        <dbReference type="ARBA" id="ARBA00022833"/>
    </source>
</evidence>
<accession>F6B7A3</accession>
<dbReference type="RefSeq" id="WP_013809634.1">
    <property type="nucleotide sequence ID" value="NC_015565.1"/>
</dbReference>
<dbReference type="GO" id="GO:0009228">
    <property type="term" value="P:thiamine biosynthetic process"/>
    <property type="evidence" value="ECO:0007669"/>
    <property type="project" value="UniProtKB-UniRule"/>
</dbReference>
<evidence type="ECO:0000256" key="2">
    <source>
        <dbReference type="ARBA" id="ARBA00022485"/>
    </source>
</evidence>
<dbReference type="InterPro" id="IPR002817">
    <property type="entry name" value="ThiC/BzaA/B"/>
</dbReference>
<feature type="binding site" evidence="10">
    <location>
        <position position="292"/>
    </location>
    <ligand>
        <name>substrate</name>
    </ligand>
</feature>
<keyword evidence="9 10" id="KW-0456">Lyase</keyword>
<dbReference type="PANTHER" id="PTHR30557">
    <property type="entry name" value="THIAMINE BIOSYNTHESIS PROTEIN THIC"/>
    <property type="match status" value="1"/>
</dbReference>
<dbReference type="NCBIfam" id="TIGR00190">
    <property type="entry name" value="thiC"/>
    <property type="match status" value="1"/>
</dbReference>
<feature type="binding site" evidence="10">
    <location>
        <position position="66"/>
    </location>
    <ligand>
        <name>substrate</name>
    </ligand>
</feature>